<feature type="chain" id="PRO_5039398617" evidence="1">
    <location>
        <begin position="26"/>
        <end position="477"/>
    </location>
</feature>
<evidence type="ECO:0000313" key="3">
    <source>
        <dbReference type="EMBL" id="AKF92693.1"/>
    </source>
</evidence>
<evidence type="ECO:0000259" key="2">
    <source>
        <dbReference type="Pfam" id="PF12894"/>
    </source>
</evidence>
<dbReference type="AlphaFoldDB" id="A0A0F7EES3"/>
<dbReference type="Pfam" id="PF12894">
    <property type="entry name" value="ANAPC4_WD40"/>
    <property type="match status" value="1"/>
</dbReference>
<dbReference type="PANTHER" id="PTHR36842">
    <property type="entry name" value="PROTEIN TOLB HOMOLOG"/>
    <property type="match status" value="1"/>
</dbReference>
<dbReference type="EMBL" id="CP011074">
    <property type="protein sequence ID" value="AKF92693.1"/>
    <property type="molecule type" value="Genomic_DNA"/>
</dbReference>
<dbReference type="Gene3D" id="2.120.10.30">
    <property type="entry name" value="TolB, C-terminal domain"/>
    <property type="match status" value="1"/>
</dbReference>
<dbReference type="RefSeq" id="WP_031411317.1">
    <property type="nucleotide sequence ID" value="NZ_CP011074.1"/>
</dbReference>
<reference evidence="3" key="1">
    <citation type="submission" date="2015-03" db="EMBL/GenBank/DDBJ databases">
        <title>MIGS Cultured Bacterial/Archaeal sample from Brevibacillus laterosporus.</title>
        <authorList>
            <person name="Zeng D."/>
            <person name="Zhu L."/>
            <person name="Dong G."/>
            <person name="Ye W."/>
            <person name="Ren D."/>
            <person name="Wu L."/>
            <person name="Xu J."/>
            <person name="Li G."/>
            <person name="Guo L."/>
        </authorList>
    </citation>
    <scope>NUCLEOTIDE SEQUENCE</scope>
    <source>
        <strain evidence="3">B9</strain>
    </source>
</reference>
<name>A0A0F7EES3_BRELA</name>
<dbReference type="PANTHER" id="PTHR36842:SF1">
    <property type="entry name" value="PROTEIN TOLB"/>
    <property type="match status" value="1"/>
</dbReference>
<gene>
    <name evidence="3" type="ORF">EX87_02620</name>
</gene>
<dbReference type="InterPro" id="IPR011042">
    <property type="entry name" value="6-blade_b-propeller_TolB-like"/>
</dbReference>
<protein>
    <submittedName>
        <fullName evidence="3">Copper amine oxidase</fullName>
    </submittedName>
</protein>
<dbReference type="InterPro" id="IPR024977">
    <property type="entry name" value="Apc4-like_WD40_dom"/>
</dbReference>
<organism evidence="3">
    <name type="scientific">Brevibacillus laterosporus</name>
    <name type="common">Bacillus laterosporus</name>
    <dbReference type="NCBI Taxonomy" id="1465"/>
    <lineage>
        <taxon>Bacteria</taxon>
        <taxon>Bacillati</taxon>
        <taxon>Bacillota</taxon>
        <taxon>Bacilli</taxon>
        <taxon>Bacillales</taxon>
        <taxon>Paenibacillaceae</taxon>
        <taxon>Brevibacillus</taxon>
    </lineage>
</organism>
<accession>A0A0F7EES3</accession>
<feature type="domain" description="Anaphase-promoting complex subunit 4-like WD40" evidence="2">
    <location>
        <begin position="156"/>
        <end position="227"/>
    </location>
</feature>
<keyword evidence="1" id="KW-0732">Signal</keyword>
<sequence length="477" mass="52968">MQKRGKCTRVLLLAGYLLLASVSLGGITAEAIGFQSSTFANKETIQSSKKQIPDQRTSDVGIPTRVSTQTFPFYVALQNEHTVLLWDASKQGSQPIPIATDGKVQIVDWSATKEWIAYLQSPDPKSYSGPWYLWVSKADGSKKYQVDQREITGTPKWSPTENMLAYQTRDNSKEEGIVARITPKGVERVQSIFQQNEVNEVSDYSWYPDGKSLAVSFPQTKTENLHINQVFLDGTSRTLYRQMTSTVEGIYARDATGLVWSPNGAYLAYFEKPNSASLSADGVPIKVLQIHSQKTFQIGVGLAYPEWLTWSKDSTRLAFINGVDRMATYGKKLGIWETLNKQVYNKGQTDKVDSLPAFGSKADAPLLFLRGQEAPWPTQMENRPLVPGQRIWQLDQADQAKAITAGSSATADSSYSLAPTGRQVAYVRLQTPTNGSLFVKDLSTGKDHELLKGVTLSSGYYGSYLPSWIQIAWKREA</sequence>
<dbReference type="SUPFAM" id="SSF82171">
    <property type="entry name" value="DPP6 N-terminal domain-like"/>
    <property type="match status" value="1"/>
</dbReference>
<evidence type="ECO:0000256" key="1">
    <source>
        <dbReference type="SAM" id="SignalP"/>
    </source>
</evidence>
<feature type="signal peptide" evidence="1">
    <location>
        <begin position="1"/>
        <end position="25"/>
    </location>
</feature>
<proteinExistence type="predicted"/>